<reference evidence="3" key="1">
    <citation type="submission" date="2016-11" db="UniProtKB">
        <authorList>
            <consortium name="WormBaseParasite"/>
        </authorList>
    </citation>
    <scope>IDENTIFICATION</scope>
</reference>
<keyword evidence="1" id="KW-0732">Signal</keyword>
<keyword evidence="2" id="KW-1185">Reference proteome</keyword>
<sequence>MRPLFLILILVLPVCMAESWCAPPTCFSENGIMVEVPRRSIDGVVIRDSLALNSREGSDINAWSKLYRGKGPIHK</sequence>
<organism evidence="2 3">
    <name type="scientific">Steinernema glaseri</name>
    <dbReference type="NCBI Taxonomy" id="37863"/>
    <lineage>
        <taxon>Eukaryota</taxon>
        <taxon>Metazoa</taxon>
        <taxon>Ecdysozoa</taxon>
        <taxon>Nematoda</taxon>
        <taxon>Chromadorea</taxon>
        <taxon>Rhabditida</taxon>
        <taxon>Tylenchina</taxon>
        <taxon>Panagrolaimomorpha</taxon>
        <taxon>Strongyloidoidea</taxon>
        <taxon>Steinernematidae</taxon>
        <taxon>Steinernema</taxon>
    </lineage>
</organism>
<feature type="chain" id="PRO_5009314050" evidence="1">
    <location>
        <begin position="18"/>
        <end position="75"/>
    </location>
</feature>
<evidence type="ECO:0000313" key="2">
    <source>
        <dbReference type="Proteomes" id="UP000095287"/>
    </source>
</evidence>
<protein>
    <submittedName>
        <fullName evidence="3">Secreted protein</fullName>
    </submittedName>
</protein>
<dbReference type="WBParaSite" id="L893_g31189.t1">
    <property type="protein sequence ID" value="L893_g31189.t1"/>
    <property type="gene ID" value="L893_g31189"/>
</dbReference>
<name>A0A1I7ZYI2_9BILA</name>
<feature type="signal peptide" evidence="1">
    <location>
        <begin position="1"/>
        <end position="17"/>
    </location>
</feature>
<dbReference type="Proteomes" id="UP000095287">
    <property type="component" value="Unplaced"/>
</dbReference>
<dbReference type="AlphaFoldDB" id="A0A1I7ZYI2"/>
<evidence type="ECO:0000313" key="3">
    <source>
        <dbReference type="WBParaSite" id="L893_g31189.t1"/>
    </source>
</evidence>
<accession>A0A1I7ZYI2</accession>
<evidence type="ECO:0000256" key="1">
    <source>
        <dbReference type="SAM" id="SignalP"/>
    </source>
</evidence>
<proteinExistence type="predicted"/>